<gene>
    <name evidence="1" type="ORF">CGZ90_13310</name>
</gene>
<protein>
    <recommendedName>
        <fullName evidence="3">Lipoprotein</fullName>
    </recommendedName>
</protein>
<accession>A0A235F9K4</accession>
<sequence length="258" mass="28786">MRQLMLLWIGLLILGGFAGCGEEKAKNREQKNYALSGSWLNSDGILTNDSGGFFTIRENGNTFTLHNKKKDYIFTFKRTGSKKNADVVTAEVTDYQSAADQEGAILIGKKATFSFLTENGINVQIHDKYGEISDFSELTRTEKTYEGMIAEKEEKVLDYNKYVEFVNKTFAQNQWKSDTGKTNITFYIMEGGFMGIKNLDSGEDVAVGVSGYTADSIKGDITGTSNKEWEQQPFTAVKNSNNTITLTIDKTTIKLTKQ</sequence>
<evidence type="ECO:0008006" key="3">
    <source>
        <dbReference type="Google" id="ProtNLM"/>
    </source>
</evidence>
<evidence type="ECO:0000313" key="2">
    <source>
        <dbReference type="Proteomes" id="UP000215059"/>
    </source>
</evidence>
<organism evidence="1 2">
    <name type="scientific">Fictibacillus aquaticus</name>
    <dbReference type="NCBI Taxonomy" id="2021314"/>
    <lineage>
        <taxon>Bacteria</taxon>
        <taxon>Bacillati</taxon>
        <taxon>Bacillota</taxon>
        <taxon>Bacilli</taxon>
        <taxon>Bacillales</taxon>
        <taxon>Fictibacillaceae</taxon>
        <taxon>Fictibacillus</taxon>
    </lineage>
</organism>
<dbReference type="AlphaFoldDB" id="A0A235F9K4"/>
<keyword evidence="2" id="KW-1185">Reference proteome</keyword>
<proteinExistence type="predicted"/>
<dbReference type="PROSITE" id="PS51257">
    <property type="entry name" value="PROKAR_LIPOPROTEIN"/>
    <property type="match status" value="1"/>
</dbReference>
<name>A0A235F9K4_9BACL</name>
<comment type="caution">
    <text evidence="1">The sequence shown here is derived from an EMBL/GenBank/DDBJ whole genome shotgun (WGS) entry which is preliminary data.</text>
</comment>
<dbReference type="EMBL" id="NOII01000003">
    <property type="protein sequence ID" value="OYD57637.1"/>
    <property type="molecule type" value="Genomic_DNA"/>
</dbReference>
<reference evidence="1 2" key="1">
    <citation type="submission" date="2017-07" db="EMBL/GenBank/DDBJ databases">
        <title>Fictibacillus sp. nov. GDSW-R2A3 Genome sequencing and assembly.</title>
        <authorList>
            <person name="Mayilraj S."/>
        </authorList>
    </citation>
    <scope>NUCLEOTIDE SEQUENCE [LARGE SCALE GENOMIC DNA]</scope>
    <source>
        <strain evidence="1 2">GDSW-R2A3</strain>
    </source>
</reference>
<dbReference type="Proteomes" id="UP000215059">
    <property type="component" value="Unassembled WGS sequence"/>
</dbReference>
<evidence type="ECO:0000313" key="1">
    <source>
        <dbReference type="EMBL" id="OYD57637.1"/>
    </source>
</evidence>
<dbReference type="RefSeq" id="WP_094252988.1">
    <property type="nucleotide sequence ID" value="NZ_JBHLXL010000001.1"/>
</dbReference>